<dbReference type="Pfam" id="PF02210">
    <property type="entry name" value="Laminin_G_2"/>
    <property type="match status" value="1"/>
</dbReference>
<dbReference type="Gene3D" id="1.20.1070.10">
    <property type="entry name" value="Rhodopsin 7-helix transmembrane proteins"/>
    <property type="match status" value="1"/>
</dbReference>
<evidence type="ECO:0008006" key="30">
    <source>
        <dbReference type="Google" id="ProtNLM"/>
    </source>
</evidence>
<dbReference type="InterPro" id="IPR000203">
    <property type="entry name" value="GPS"/>
</dbReference>
<evidence type="ECO:0000313" key="28">
    <source>
        <dbReference type="EMBL" id="KAL2102519.1"/>
    </source>
</evidence>
<dbReference type="PRINTS" id="PR00249">
    <property type="entry name" value="GPCRSECRETIN"/>
</dbReference>
<dbReference type="InterPro" id="IPR013320">
    <property type="entry name" value="ConA-like_dom_sf"/>
</dbReference>
<dbReference type="PROSITE" id="PS50025">
    <property type="entry name" value="LAM_G_DOMAIN"/>
    <property type="match status" value="2"/>
</dbReference>
<dbReference type="PROSITE" id="PS50221">
    <property type="entry name" value="GAIN_B"/>
    <property type="match status" value="1"/>
</dbReference>
<dbReference type="PROSITE" id="PS50026">
    <property type="entry name" value="EGF_3"/>
    <property type="match status" value="3"/>
</dbReference>
<evidence type="ECO:0000256" key="13">
    <source>
        <dbReference type="ARBA" id="ARBA00023170"/>
    </source>
</evidence>
<dbReference type="SMART" id="SM00179">
    <property type="entry name" value="EGF_CA"/>
    <property type="match status" value="1"/>
</dbReference>
<dbReference type="PROSITE" id="PS01186">
    <property type="entry name" value="EGF_2"/>
    <property type="match status" value="1"/>
</dbReference>
<evidence type="ECO:0000259" key="22">
    <source>
        <dbReference type="PROSITE" id="PS50025"/>
    </source>
</evidence>
<keyword evidence="4" id="KW-0217">Developmental protein</keyword>
<feature type="compositionally biased region" description="Low complexity" evidence="20">
    <location>
        <begin position="1435"/>
        <end position="1458"/>
    </location>
</feature>
<feature type="transmembrane region" description="Helical" evidence="21">
    <location>
        <begin position="1036"/>
        <end position="1057"/>
    </location>
</feature>
<accession>A0ABD1KTM5</accession>
<feature type="compositionally biased region" description="Polar residues" evidence="20">
    <location>
        <begin position="1492"/>
        <end position="1503"/>
    </location>
</feature>
<dbReference type="PROSITE" id="PS50261">
    <property type="entry name" value="G_PROTEIN_RECEP_F2_4"/>
    <property type="match status" value="1"/>
</dbReference>
<dbReference type="InterPro" id="IPR000742">
    <property type="entry name" value="EGF"/>
</dbReference>
<evidence type="ECO:0000256" key="18">
    <source>
        <dbReference type="PROSITE-ProRule" id="PRU00076"/>
    </source>
</evidence>
<dbReference type="SMART" id="SM00180">
    <property type="entry name" value="EGF_Lam"/>
    <property type="match status" value="1"/>
</dbReference>
<gene>
    <name evidence="28" type="ORF">ACEWY4_001687</name>
</gene>
<evidence type="ECO:0000256" key="7">
    <source>
        <dbReference type="ARBA" id="ARBA00022729"/>
    </source>
</evidence>
<dbReference type="InterPro" id="IPR036445">
    <property type="entry name" value="GPCR_2_extracell_dom_sf"/>
</dbReference>
<feature type="compositionally biased region" description="Pro residues" evidence="20">
    <location>
        <begin position="1425"/>
        <end position="1434"/>
    </location>
</feature>
<evidence type="ECO:0000256" key="14">
    <source>
        <dbReference type="ARBA" id="ARBA00023180"/>
    </source>
</evidence>
<keyword evidence="5" id="KW-1003">Cell membrane</keyword>
<dbReference type="InterPro" id="IPR002049">
    <property type="entry name" value="LE_dom"/>
</dbReference>
<dbReference type="Proteomes" id="UP001591681">
    <property type="component" value="Unassembled WGS sequence"/>
</dbReference>
<dbReference type="InterPro" id="IPR017981">
    <property type="entry name" value="GPCR_2-like_7TM"/>
</dbReference>
<dbReference type="InterPro" id="IPR001881">
    <property type="entry name" value="EGF-like_Ca-bd_dom"/>
</dbReference>
<feature type="compositionally biased region" description="Polar residues" evidence="20">
    <location>
        <begin position="1531"/>
        <end position="1558"/>
    </location>
</feature>
<feature type="domain" description="GAIN-B" evidence="25">
    <location>
        <begin position="801"/>
        <end position="967"/>
    </location>
</feature>
<feature type="disulfide bond" evidence="18">
    <location>
        <begin position="425"/>
        <end position="434"/>
    </location>
</feature>
<evidence type="ECO:0000256" key="21">
    <source>
        <dbReference type="SAM" id="Phobius"/>
    </source>
</evidence>
<keyword evidence="15" id="KW-0807">Transducer</keyword>
<dbReference type="FunFam" id="1.25.40.610:FF:000005">
    <property type="entry name" value="cadherin EGF LAG seven-pass G-type receptor 2"/>
    <property type="match status" value="1"/>
</dbReference>
<keyword evidence="6 21" id="KW-0812">Transmembrane</keyword>
<comment type="function">
    <text evidence="1">Receptor that may have an important role in cell/cell signaling during nervous system formation.</text>
</comment>
<feature type="domain" description="Laminin G" evidence="22">
    <location>
        <begin position="1"/>
        <end position="131"/>
    </location>
</feature>
<feature type="domain" description="EGF-like" evidence="23">
    <location>
        <begin position="134"/>
        <end position="170"/>
    </location>
</feature>
<dbReference type="SUPFAM" id="SSF49899">
    <property type="entry name" value="Concanavalin A-like lectins/glucanases"/>
    <property type="match status" value="2"/>
</dbReference>
<protein>
    <recommendedName>
        <fullName evidence="30">Cadherin EGF LAG seven-pass G-type receptor 1</fullName>
    </recommendedName>
</protein>
<dbReference type="Gene3D" id="2.60.120.200">
    <property type="match status" value="2"/>
</dbReference>
<dbReference type="PROSITE" id="PS00022">
    <property type="entry name" value="EGF_1"/>
    <property type="match status" value="2"/>
</dbReference>
<dbReference type="Gene3D" id="2.10.25.10">
    <property type="entry name" value="Laminin"/>
    <property type="match status" value="2"/>
</dbReference>
<comment type="caution">
    <text evidence="28">The sequence shown here is derived from an EMBL/GenBank/DDBJ whole genome shotgun (WGS) entry which is preliminary data.</text>
</comment>
<dbReference type="Gene3D" id="1.25.40.610">
    <property type="match status" value="1"/>
</dbReference>
<feature type="compositionally biased region" description="Basic and acidic residues" evidence="20">
    <location>
        <begin position="1393"/>
        <end position="1417"/>
    </location>
</feature>
<dbReference type="SUPFAM" id="SSF81321">
    <property type="entry name" value="Family A G protein-coupled receptor-like"/>
    <property type="match status" value="1"/>
</dbReference>
<feature type="transmembrane region" description="Helical" evidence="21">
    <location>
        <begin position="1078"/>
        <end position="1098"/>
    </location>
</feature>
<dbReference type="PROSITE" id="PS50227">
    <property type="entry name" value="G_PROTEIN_RECEP_F2_3"/>
    <property type="match status" value="1"/>
</dbReference>
<proteinExistence type="inferred from homology"/>
<feature type="domain" description="G-protein coupled receptors family 2 profile 1" evidence="26">
    <location>
        <begin position="524"/>
        <end position="597"/>
    </location>
</feature>
<comment type="similarity">
    <text evidence="3">Belongs to the G-protein coupled receptor 2 family. LN-TM7 subfamily.</text>
</comment>
<dbReference type="FunFam" id="2.10.25.10:FF:000011">
    <property type="entry name" value="Cadherin EGF LAG seven-pass G-type receptor"/>
    <property type="match status" value="1"/>
</dbReference>
<dbReference type="Pfam" id="PF00008">
    <property type="entry name" value="EGF"/>
    <property type="match status" value="2"/>
</dbReference>
<feature type="region of interest" description="Disordered" evidence="20">
    <location>
        <begin position="1393"/>
        <end position="1558"/>
    </location>
</feature>
<keyword evidence="14" id="KW-0325">Glycoprotein</keyword>
<feature type="transmembrane region" description="Helical" evidence="21">
    <location>
        <begin position="1187"/>
        <end position="1210"/>
    </location>
</feature>
<feature type="compositionally biased region" description="Basic and acidic residues" evidence="20">
    <location>
        <begin position="1478"/>
        <end position="1489"/>
    </location>
</feature>
<dbReference type="PANTHER" id="PTHR12011">
    <property type="entry name" value="ADHESION G-PROTEIN COUPLED RECEPTOR"/>
    <property type="match status" value="1"/>
</dbReference>
<dbReference type="SMART" id="SM00303">
    <property type="entry name" value="GPS"/>
    <property type="match status" value="1"/>
</dbReference>
<feature type="transmembrane region" description="Helical" evidence="21">
    <location>
        <begin position="1011"/>
        <end position="1030"/>
    </location>
</feature>
<feature type="transmembrane region" description="Helical" evidence="21">
    <location>
        <begin position="1158"/>
        <end position="1181"/>
    </location>
</feature>
<dbReference type="FunFam" id="4.10.1240.10:FF:000003">
    <property type="entry name" value="Putative cadherin EGF LAG seven-pass G-type receptor 2"/>
    <property type="match status" value="1"/>
</dbReference>
<feature type="domain" description="G-protein coupled receptors family 2 profile 2" evidence="27">
    <location>
        <begin position="974"/>
        <end position="1211"/>
    </location>
</feature>
<dbReference type="InterPro" id="IPR032471">
    <property type="entry name" value="AGRL2-4_GAIN_subdom_A"/>
</dbReference>
<feature type="domain" description="Laminin G" evidence="22">
    <location>
        <begin position="174"/>
        <end position="355"/>
    </location>
</feature>
<evidence type="ECO:0000256" key="16">
    <source>
        <dbReference type="ARBA" id="ARBA00023278"/>
    </source>
</evidence>
<evidence type="ECO:0000256" key="3">
    <source>
        <dbReference type="ARBA" id="ARBA00010933"/>
    </source>
</evidence>
<keyword evidence="8" id="KW-0677">Repeat</keyword>
<dbReference type="SMART" id="SM00181">
    <property type="entry name" value="EGF"/>
    <property type="match status" value="3"/>
</dbReference>
<comment type="caution">
    <text evidence="18">Lacks conserved residue(s) required for the propagation of feature annotation.</text>
</comment>
<name>A0ABD1KTM5_9TELE</name>
<evidence type="ECO:0000256" key="4">
    <source>
        <dbReference type="ARBA" id="ARBA00022473"/>
    </source>
</evidence>
<evidence type="ECO:0000259" key="27">
    <source>
        <dbReference type="PROSITE" id="PS50261"/>
    </source>
</evidence>
<keyword evidence="11 21" id="KW-0472">Membrane</keyword>
<dbReference type="CDD" id="cd00055">
    <property type="entry name" value="EGF_Lam"/>
    <property type="match status" value="1"/>
</dbReference>
<evidence type="ECO:0000256" key="10">
    <source>
        <dbReference type="ARBA" id="ARBA00023040"/>
    </source>
</evidence>
<feature type="region of interest" description="Disordered" evidence="20">
    <location>
        <begin position="790"/>
        <end position="837"/>
    </location>
</feature>
<evidence type="ECO:0000259" key="26">
    <source>
        <dbReference type="PROSITE" id="PS50227"/>
    </source>
</evidence>
<organism evidence="28 29">
    <name type="scientific">Coilia grayii</name>
    <name type="common">Gray's grenadier anchovy</name>
    <dbReference type="NCBI Taxonomy" id="363190"/>
    <lineage>
        <taxon>Eukaryota</taxon>
        <taxon>Metazoa</taxon>
        <taxon>Chordata</taxon>
        <taxon>Craniata</taxon>
        <taxon>Vertebrata</taxon>
        <taxon>Euteleostomi</taxon>
        <taxon>Actinopterygii</taxon>
        <taxon>Neopterygii</taxon>
        <taxon>Teleostei</taxon>
        <taxon>Clupei</taxon>
        <taxon>Clupeiformes</taxon>
        <taxon>Clupeoidei</taxon>
        <taxon>Engraulidae</taxon>
        <taxon>Coilinae</taxon>
        <taxon>Coilia</taxon>
    </lineage>
</organism>
<dbReference type="Pfam" id="PF00053">
    <property type="entry name" value="EGF_laminin"/>
    <property type="match status" value="1"/>
</dbReference>
<keyword evidence="9 21" id="KW-1133">Transmembrane helix</keyword>
<dbReference type="Gene3D" id="4.10.1240.10">
    <property type="entry name" value="GPCR, family 2, extracellular hormone receptor domain"/>
    <property type="match status" value="1"/>
</dbReference>
<dbReference type="CDD" id="cd00054">
    <property type="entry name" value="EGF_CA"/>
    <property type="match status" value="1"/>
</dbReference>
<feature type="disulfide bond" evidence="18">
    <location>
        <begin position="160"/>
        <end position="169"/>
    </location>
</feature>
<keyword evidence="10" id="KW-0297">G-protein coupled receptor</keyword>
<sequence>MTKCVPEGSFLHGHVTCLSPLQPNIGRLGVPHGPSGEKVAVVAVDDCDIAMAVRFGSQLGNYNCAAQGTQTGQKKSLDLTGPLLLGGVPNLPEDFPVLNRDFIGCMRNLTIDSKPLDMASFIANNGTEAGCRAKSNFCTKSVCMNGGQCESKWGTYSCDCPTGYGGKNCDQVMLAPQYFDGRAMVMWAEPEVTVAVPWYMGLMFRTRHATGTLMQANAGQASKINLLLNDRSVHFEVFLGRSLVAAVDFPEVRMADGQWHHVLVELRSVKDGKDIKYMANVSLDYDMHNKEVEIGKELPGLRLKSLYIGGLPDKHNDVLKGFQGCMQGVRMGETSTNTANINMAQGQKIRVEEGCVVPEPCDPDPCPDNSQCNDEWSEDWNTNACVCDPGYFGQECVDACQLNPCEHVSTCLRKPSSSHGYTCECGHNYYGQYCENKVEKPCPRGWWGSPMCGPCNCDVSKGFNPDCNKTSGECRCKDNYYQPRDSDACYPCDCFALGSESRTCDPQTGQCPCKAGVIGRQCNRCDNPFAEVTSSGCEVVYEGCPKAFDAGIWWPKTKFGLPAATRCPKGSEGTAIRHCGEEKGWLPPDLFNCTSVAFVPLKKLNELLQQNRSRMDGERSKEIARQLQNATNSTGAFYGNDVRVASQLLRLVLQYESQRSGFQLTATQDADFNQNIVEAGSAILHPGTRPHWEHIQRTEGGTAHLLRSFEDYTHTLVRNMRKTYLKPFTIVTEKHEYQSHSLTVPLLAVIAVDYLNPSETEPSKIPRFQDIQDVCPKELQSSVLFPAFSFTPLHQKPPPTEEPSLSTEEAQAEKAQTEEEGEEEERRRRRRRRSAEESFGPSPVAAVIVYRSLGQLLPERYDPDRRSLRLPKRPVINTPIVSTTVHSDGERLPLPLDKPILLDYNLLQTEQRTKPVCVFWNHSIAIGGTGGWSSKGCELVERNRTHISCQCNHMTSFAVLMDISSREHGEVLPVRVVTYACVCASLLALLLTFLLLALLRRLPSNLHAIHKNLIAALFLSQLLFICGINQTDNPFVCTVIAILLHYFYMCTFAWMFVEGLHIYRMLTEQRNINHGHMRFYYAIGWGIPAIITGLAVGLDPQGYGNPDFCWLSLHDTLIWSFAGPISVVVLVNIVIFLLAAKASCGRRQRSLEKSGAIVALRMAFLVLLLISATWLLALMAVNSGVMTFHYLFAVFSCLQGIFIFFFHIIFNKEVRKNLKNVFTGKKPLPEESSATRTSLLTRSLNCNTYAEDGTIFRSAIGESTVSMETTGRDESAQKPSVSSSGAKVGITDIDGSIFHRNGTKADDSDSDSELSVDEHSSSYASSHSSDSEDDEDVKPKWNNERQPLHSTPKGKQVDTVANHVRPYWPPEGTTASDSEDLCGAADRLRVETKVNVELHPENKLNHTAELPQEKEPSAQETGTPAPLPTSPTPTPTSTSAPNTANTSTQSNTNTNNQPEQRKGILKNKISYPPPLSDKNMKNRLREKLSDYNPPTISSRSPSVGSAPGGHNVLAKAPQRPLPPPRETPQQNGTVAINLRTTVNGGNQSDSDGSNETSI</sequence>
<dbReference type="GO" id="GO:0004930">
    <property type="term" value="F:G protein-coupled receptor activity"/>
    <property type="evidence" value="ECO:0007669"/>
    <property type="project" value="UniProtKB-KW"/>
</dbReference>
<dbReference type="InterPro" id="IPR000832">
    <property type="entry name" value="GPCR_2_secretin-like"/>
</dbReference>
<dbReference type="FunFam" id="2.10.25.10:FF:000113">
    <property type="entry name" value="Cadherin, EGF LAG seven-pass G-type receptor 3"/>
    <property type="match status" value="1"/>
</dbReference>
<evidence type="ECO:0000256" key="2">
    <source>
        <dbReference type="ARBA" id="ARBA00004651"/>
    </source>
</evidence>
<evidence type="ECO:0000256" key="11">
    <source>
        <dbReference type="ARBA" id="ARBA00023136"/>
    </source>
</evidence>
<dbReference type="FunFam" id="2.60.120.200:FF:000059">
    <property type="entry name" value="Cadherin EGF LAG seven-pass G-type receptor 1"/>
    <property type="match status" value="1"/>
</dbReference>
<reference evidence="28 29" key="1">
    <citation type="submission" date="2024-09" db="EMBL/GenBank/DDBJ databases">
        <title>A chromosome-level genome assembly of Gray's grenadier anchovy, Coilia grayii.</title>
        <authorList>
            <person name="Fu Z."/>
        </authorList>
    </citation>
    <scope>NUCLEOTIDE SEQUENCE [LARGE SCALE GENOMIC DNA]</scope>
    <source>
        <strain evidence="28">G4</strain>
        <tissue evidence="28">Muscle</tissue>
    </source>
</reference>
<comment type="subcellular location">
    <subcellularLocation>
        <location evidence="2">Cell membrane</location>
        <topology evidence="2">Multi-pass membrane protein</topology>
    </subcellularLocation>
</comment>
<dbReference type="CDD" id="cd00110">
    <property type="entry name" value="LamG"/>
    <property type="match status" value="1"/>
</dbReference>
<keyword evidence="7" id="KW-0732">Signal</keyword>
<feature type="domain" description="Laminin EGF-like" evidence="24">
    <location>
        <begin position="492"/>
        <end position="539"/>
    </location>
</feature>
<dbReference type="SMART" id="SM00282">
    <property type="entry name" value="LamG"/>
    <property type="match status" value="1"/>
</dbReference>
<keyword evidence="12 18" id="KW-1015">Disulfide bond</keyword>
<evidence type="ECO:0000256" key="15">
    <source>
        <dbReference type="ARBA" id="ARBA00023224"/>
    </source>
</evidence>
<keyword evidence="29" id="KW-1185">Reference proteome</keyword>
<dbReference type="FunFam" id="2.170.300.10:FF:000011">
    <property type="entry name" value="cadherin EGF LAG seven-pass G-type receptor 1"/>
    <property type="match status" value="1"/>
</dbReference>
<feature type="transmembrane region" description="Helical" evidence="21">
    <location>
        <begin position="1118"/>
        <end position="1138"/>
    </location>
</feature>
<evidence type="ECO:0000256" key="12">
    <source>
        <dbReference type="ARBA" id="ARBA00023157"/>
    </source>
</evidence>
<dbReference type="InterPro" id="IPR057244">
    <property type="entry name" value="GAIN_B"/>
</dbReference>
<evidence type="ECO:0000313" key="29">
    <source>
        <dbReference type="Proteomes" id="UP001591681"/>
    </source>
</evidence>
<dbReference type="InterPro" id="IPR046338">
    <property type="entry name" value="GAIN_dom_sf"/>
</dbReference>
<evidence type="ECO:0000256" key="17">
    <source>
        <dbReference type="ARBA" id="ARBA00023292"/>
    </source>
</evidence>
<evidence type="ECO:0000259" key="24">
    <source>
        <dbReference type="PROSITE" id="PS50027"/>
    </source>
</evidence>
<feature type="domain" description="EGF-like" evidence="23">
    <location>
        <begin position="357"/>
        <end position="394"/>
    </location>
</feature>
<dbReference type="Pfam" id="PF00002">
    <property type="entry name" value="7tm_2"/>
    <property type="match status" value="1"/>
</dbReference>
<keyword evidence="16" id="KW-0379">Hydroxylation</keyword>
<feature type="compositionally biased region" description="Basic and acidic residues" evidence="20">
    <location>
        <begin position="1337"/>
        <end position="1347"/>
    </location>
</feature>
<dbReference type="EMBL" id="JBHFQA010000002">
    <property type="protein sequence ID" value="KAL2102519.1"/>
    <property type="molecule type" value="Genomic_DNA"/>
</dbReference>
<evidence type="ECO:0000259" key="25">
    <source>
        <dbReference type="PROSITE" id="PS50221"/>
    </source>
</evidence>
<feature type="region of interest" description="Disordered" evidence="20">
    <location>
        <begin position="1266"/>
        <end position="1380"/>
    </location>
</feature>
<dbReference type="SUPFAM" id="SSF57196">
    <property type="entry name" value="EGF/Laminin"/>
    <property type="match status" value="1"/>
</dbReference>
<feature type="disulfide bond" evidence="19">
    <location>
        <begin position="494"/>
        <end position="511"/>
    </location>
</feature>
<feature type="domain" description="EGF-like" evidence="23">
    <location>
        <begin position="397"/>
        <end position="435"/>
    </location>
</feature>
<evidence type="ECO:0000256" key="8">
    <source>
        <dbReference type="ARBA" id="ARBA00022737"/>
    </source>
</evidence>
<evidence type="ECO:0000259" key="23">
    <source>
        <dbReference type="PROSITE" id="PS50026"/>
    </source>
</evidence>
<evidence type="ECO:0000256" key="1">
    <source>
        <dbReference type="ARBA" id="ARBA00002066"/>
    </source>
</evidence>
<keyword evidence="18" id="KW-0245">EGF-like domain</keyword>
<evidence type="ECO:0000256" key="6">
    <source>
        <dbReference type="ARBA" id="ARBA00022692"/>
    </source>
</evidence>
<evidence type="ECO:0000256" key="19">
    <source>
        <dbReference type="PROSITE-ProRule" id="PRU00460"/>
    </source>
</evidence>
<keyword evidence="13" id="KW-0675">Receptor</keyword>
<dbReference type="Pfam" id="PF01825">
    <property type="entry name" value="GPS"/>
    <property type="match status" value="1"/>
</dbReference>
<dbReference type="PROSITE" id="PS01248">
    <property type="entry name" value="EGF_LAM_1"/>
    <property type="match status" value="1"/>
</dbReference>
<dbReference type="PROSITE" id="PS50027">
    <property type="entry name" value="EGF_LAM_2"/>
    <property type="match status" value="1"/>
</dbReference>
<dbReference type="InterPro" id="IPR001879">
    <property type="entry name" value="GPCR_2_extracellular_dom"/>
</dbReference>
<evidence type="ECO:0000256" key="9">
    <source>
        <dbReference type="ARBA" id="ARBA00022989"/>
    </source>
</evidence>
<evidence type="ECO:0000256" key="5">
    <source>
        <dbReference type="ARBA" id="ARBA00022475"/>
    </source>
</evidence>
<dbReference type="PANTHER" id="PTHR12011:SF471">
    <property type="entry name" value="G-PROTEIN COUPLED RECEPTORS FAMILY 2 PROFILE 2 DOMAIN-CONTAINING PROTEIN"/>
    <property type="match status" value="1"/>
</dbReference>
<evidence type="ECO:0000256" key="20">
    <source>
        <dbReference type="SAM" id="MobiDB-lite"/>
    </source>
</evidence>
<feature type="disulfide bond" evidence="19">
    <location>
        <begin position="492"/>
        <end position="504"/>
    </location>
</feature>
<dbReference type="Gene3D" id="2.60.220.50">
    <property type="match status" value="1"/>
</dbReference>
<dbReference type="GO" id="GO:0005886">
    <property type="term" value="C:plasma membrane"/>
    <property type="evidence" value="ECO:0007669"/>
    <property type="project" value="UniProtKB-SubCell"/>
</dbReference>
<dbReference type="FunFam" id="1.20.1070.10:FF:000123">
    <property type="entry name" value="cadherin EGF LAG seven-pass G-type receptor 1 isoform X2"/>
    <property type="match status" value="1"/>
</dbReference>
<dbReference type="InterPro" id="IPR001791">
    <property type="entry name" value="Laminin_G"/>
</dbReference>
<dbReference type="Pfam" id="PF16489">
    <property type="entry name" value="GAIN"/>
    <property type="match status" value="1"/>
</dbReference>
<dbReference type="SMART" id="SM00008">
    <property type="entry name" value="HormR"/>
    <property type="match status" value="1"/>
</dbReference>
<dbReference type="FunFam" id="2.60.120.200:FF:000563">
    <property type="entry name" value="Novel protein similar to human EGF LAG seven-pass G-type receptor 1 cadherin (CELSR1)"/>
    <property type="match status" value="1"/>
</dbReference>
<dbReference type="Gene3D" id="2.170.300.10">
    <property type="entry name" value="Tie2 ligand-binding domain superfamily"/>
    <property type="match status" value="1"/>
</dbReference>
<feature type="disulfide bond" evidence="19">
    <location>
        <begin position="513"/>
        <end position="522"/>
    </location>
</feature>
<keyword evidence="17 19" id="KW-0424">Laminin EGF-like domain</keyword>
<feature type="transmembrane region" description="Helical" evidence="21">
    <location>
        <begin position="976"/>
        <end position="999"/>
    </location>
</feature>